<dbReference type="InterPro" id="IPR050812">
    <property type="entry name" value="Preph/Arog_dehydrog"/>
</dbReference>
<dbReference type="GO" id="GO:0008977">
    <property type="term" value="F:prephenate dehydrogenase (NAD+) activity"/>
    <property type="evidence" value="ECO:0007669"/>
    <property type="project" value="InterPro"/>
</dbReference>
<dbReference type="GO" id="GO:0070403">
    <property type="term" value="F:NAD+ binding"/>
    <property type="evidence" value="ECO:0007669"/>
    <property type="project" value="InterPro"/>
</dbReference>
<dbReference type="PANTHER" id="PTHR21363:SF0">
    <property type="entry name" value="PREPHENATE DEHYDROGENASE [NADP(+)]"/>
    <property type="match status" value="1"/>
</dbReference>
<name>A0A2M8P1N1_9CHLR</name>
<evidence type="ECO:0000313" key="4">
    <source>
        <dbReference type="EMBL" id="PJF31457.1"/>
    </source>
</evidence>
<protein>
    <recommendedName>
        <fullName evidence="3">Prephenate/arogenate dehydrogenase domain-containing protein</fullName>
    </recommendedName>
</protein>
<organism evidence="4 5">
    <name type="scientific">Candidatus Thermofonsia Clade 1 bacterium</name>
    <dbReference type="NCBI Taxonomy" id="2364210"/>
    <lineage>
        <taxon>Bacteria</taxon>
        <taxon>Bacillati</taxon>
        <taxon>Chloroflexota</taxon>
        <taxon>Candidatus Thermofontia</taxon>
        <taxon>Candidatus Thermofonsia Clade 1</taxon>
    </lineage>
</organism>
<comment type="similarity">
    <text evidence="1">Belongs to the prephenate/arogenate dehydrogenase family.</text>
</comment>
<dbReference type="SUPFAM" id="SSF48179">
    <property type="entry name" value="6-phosphogluconate dehydrogenase C-terminal domain-like"/>
    <property type="match status" value="1"/>
</dbReference>
<dbReference type="SUPFAM" id="SSF51735">
    <property type="entry name" value="NAD(P)-binding Rossmann-fold domains"/>
    <property type="match status" value="1"/>
</dbReference>
<feature type="domain" description="Prephenate/arogenate dehydrogenase" evidence="3">
    <location>
        <begin position="4"/>
        <end position="309"/>
    </location>
</feature>
<dbReference type="InterPro" id="IPR036291">
    <property type="entry name" value="NAD(P)-bd_dom_sf"/>
</dbReference>
<comment type="caution">
    <text evidence="4">The sequence shown here is derived from an EMBL/GenBank/DDBJ whole genome shotgun (WGS) entry which is preliminary data.</text>
</comment>
<sequence>MANVNVTILGLNRLGTSFGLAIRALNGKPDHKHTFAVTGCDRRAENVRKAAAMGALDAQQLDFIAAVREADIVFLCVPYSETEEMLKLVGGALKAGAVVLDSAPLKVPSLAWADRYLLRDSDGDQQAYLVGITPILNPSYLGLPEDSPESGRADLFQDGVMIISPAPSCPPDAVQLVSDLSDLLGVKVHFTDPAEHDSIAAGMEGLPLLLQMALFRALHNSPSWSDAQWFGNPSFVLATYRLIESDPEALGALLYRNRQNLTHRLDALMAQLAHLRDMLQIEDDLLIGEAFQAAMNDYAKWHVARLRNKYSTEPDLSEATAQARSSLSLFGAFMPNFRPRDKEKKSRK</sequence>
<evidence type="ECO:0000256" key="1">
    <source>
        <dbReference type="ARBA" id="ARBA00007964"/>
    </source>
</evidence>
<accession>A0A2M8P1N1</accession>
<dbReference type="PROSITE" id="PS51176">
    <property type="entry name" value="PDH_ADH"/>
    <property type="match status" value="1"/>
</dbReference>
<reference evidence="4 5" key="1">
    <citation type="submission" date="2017-11" db="EMBL/GenBank/DDBJ databases">
        <title>Evolution of Phototrophy in the Chloroflexi Phylum Driven by Horizontal Gene Transfer.</title>
        <authorList>
            <person name="Ward L.M."/>
            <person name="Hemp J."/>
            <person name="Shih P.M."/>
            <person name="Mcglynn S.E."/>
            <person name="Fischer W."/>
        </authorList>
    </citation>
    <scope>NUCLEOTIDE SEQUENCE [LARGE SCALE GENOMIC DNA]</scope>
    <source>
        <strain evidence="4">CP2_2F</strain>
    </source>
</reference>
<keyword evidence="2" id="KW-0560">Oxidoreductase</keyword>
<dbReference type="Gene3D" id="1.10.3660.10">
    <property type="entry name" value="6-phosphogluconate dehydrogenase C-terminal like domain"/>
    <property type="match status" value="1"/>
</dbReference>
<dbReference type="InterPro" id="IPR046826">
    <property type="entry name" value="PDH_N"/>
</dbReference>
<evidence type="ECO:0000256" key="2">
    <source>
        <dbReference type="ARBA" id="ARBA00023002"/>
    </source>
</evidence>
<evidence type="ECO:0000259" key="3">
    <source>
        <dbReference type="PROSITE" id="PS51176"/>
    </source>
</evidence>
<dbReference type="GO" id="GO:0004665">
    <property type="term" value="F:prephenate dehydrogenase (NADP+) activity"/>
    <property type="evidence" value="ECO:0007669"/>
    <property type="project" value="InterPro"/>
</dbReference>
<dbReference type="Proteomes" id="UP000228921">
    <property type="component" value="Unassembled WGS sequence"/>
</dbReference>
<gene>
    <name evidence="4" type="ORF">CUN51_03770</name>
</gene>
<evidence type="ECO:0000313" key="5">
    <source>
        <dbReference type="Proteomes" id="UP000228921"/>
    </source>
</evidence>
<dbReference type="PANTHER" id="PTHR21363">
    <property type="entry name" value="PREPHENATE DEHYDROGENASE"/>
    <property type="match status" value="1"/>
</dbReference>
<dbReference type="InterPro" id="IPR003099">
    <property type="entry name" value="Prephen_DH"/>
</dbReference>
<proteinExistence type="inferred from homology"/>
<dbReference type="AlphaFoldDB" id="A0A2M8P1N1"/>
<dbReference type="Pfam" id="PF02153">
    <property type="entry name" value="PDH_N"/>
    <property type="match status" value="1"/>
</dbReference>
<dbReference type="Pfam" id="PF20463">
    <property type="entry name" value="PDH_C"/>
    <property type="match status" value="1"/>
</dbReference>
<dbReference type="Gene3D" id="3.40.50.720">
    <property type="entry name" value="NAD(P)-binding Rossmann-like Domain"/>
    <property type="match status" value="1"/>
</dbReference>
<dbReference type="EMBL" id="PGTK01000003">
    <property type="protein sequence ID" value="PJF31457.1"/>
    <property type="molecule type" value="Genomic_DNA"/>
</dbReference>
<dbReference type="GO" id="GO:0006571">
    <property type="term" value="P:tyrosine biosynthetic process"/>
    <property type="evidence" value="ECO:0007669"/>
    <property type="project" value="InterPro"/>
</dbReference>
<dbReference type="InterPro" id="IPR008927">
    <property type="entry name" value="6-PGluconate_DH-like_C_sf"/>
</dbReference>
<dbReference type="InterPro" id="IPR046825">
    <property type="entry name" value="PDH_C"/>
</dbReference>